<organism evidence="11 12">
    <name type="scientific">Helicocarpus griseus UAMH5409</name>
    <dbReference type="NCBI Taxonomy" id="1447875"/>
    <lineage>
        <taxon>Eukaryota</taxon>
        <taxon>Fungi</taxon>
        <taxon>Dikarya</taxon>
        <taxon>Ascomycota</taxon>
        <taxon>Pezizomycotina</taxon>
        <taxon>Eurotiomycetes</taxon>
        <taxon>Eurotiomycetidae</taxon>
        <taxon>Onygenales</taxon>
        <taxon>Ajellomycetaceae</taxon>
        <taxon>Helicocarpus</taxon>
    </lineage>
</organism>
<dbReference type="GO" id="GO:0020037">
    <property type="term" value="F:heme binding"/>
    <property type="evidence" value="ECO:0007669"/>
    <property type="project" value="InterPro"/>
</dbReference>
<evidence type="ECO:0000256" key="2">
    <source>
        <dbReference type="ARBA" id="ARBA00010617"/>
    </source>
</evidence>
<comment type="caution">
    <text evidence="11">The sequence shown here is derived from an EMBL/GenBank/DDBJ whole genome shotgun (WGS) entry which is preliminary data.</text>
</comment>
<dbReference type="STRING" id="1447875.A0A2B7XZ36"/>
<dbReference type="InterPro" id="IPR001128">
    <property type="entry name" value="Cyt_P450"/>
</dbReference>
<feature type="binding site" description="axial binding residue" evidence="8">
    <location>
        <position position="533"/>
    </location>
    <ligand>
        <name>heme</name>
        <dbReference type="ChEBI" id="CHEBI:30413"/>
    </ligand>
    <ligandPart>
        <name>Fe</name>
        <dbReference type="ChEBI" id="CHEBI:18248"/>
    </ligandPart>
</feature>
<keyword evidence="6 8" id="KW-0408">Iron</keyword>
<keyword evidence="7" id="KW-0503">Monooxygenase</keyword>
<dbReference type="SUPFAM" id="SSF48264">
    <property type="entry name" value="Cytochrome P450"/>
    <property type="match status" value="1"/>
</dbReference>
<dbReference type="GO" id="GO:0005506">
    <property type="term" value="F:iron ion binding"/>
    <property type="evidence" value="ECO:0007669"/>
    <property type="project" value="InterPro"/>
</dbReference>
<reference evidence="11 12" key="1">
    <citation type="submission" date="2017-10" db="EMBL/GenBank/DDBJ databases">
        <title>Comparative genomics in systemic dimorphic fungi from Ajellomycetaceae.</title>
        <authorList>
            <person name="Munoz J.F."/>
            <person name="Mcewen J.G."/>
            <person name="Clay O.K."/>
            <person name="Cuomo C.A."/>
        </authorList>
    </citation>
    <scope>NUCLEOTIDE SEQUENCE [LARGE SCALE GENOMIC DNA]</scope>
    <source>
        <strain evidence="11 12">UAMH5409</strain>
    </source>
</reference>
<dbReference type="InterPro" id="IPR036396">
    <property type="entry name" value="Cyt_P450_sf"/>
</dbReference>
<name>A0A2B7XZ36_9EURO</name>
<dbReference type="InterPro" id="IPR050529">
    <property type="entry name" value="CYP450_sterol_14alpha_dmase"/>
</dbReference>
<evidence type="ECO:0000256" key="5">
    <source>
        <dbReference type="ARBA" id="ARBA00023002"/>
    </source>
</evidence>
<dbReference type="AlphaFoldDB" id="A0A2B7XZ36"/>
<keyword evidence="5" id="KW-0560">Oxidoreductase</keyword>
<dbReference type="PANTHER" id="PTHR24304:SF2">
    <property type="entry name" value="24-HYDROXYCHOLESTEROL 7-ALPHA-HYDROXYLASE"/>
    <property type="match status" value="1"/>
</dbReference>
<dbReference type="Gene3D" id="1.10.630.10">
    <property type="entry name" value="Cytochrome P450"/>
    <property type="match status" value="1"/>
</dbReference>
<keyword evidence="10" id="KW-0472">Membrane</keyword>
<gene>
    <name evidence="11" type="ORF">AJ79_03178</name>
</gene>
<dbReference type="GO" id="GO:0008395">
    <property type="term" value="F:steroid hydroxylase activity"/>
    <property type="evidence" value="ECO:0007669"/>
    <property type="project" value="TreeGrafter"/>
</dbReference>
<proteinExistence type="inferred from homology"/>
<dbReference type="PRINTS" id="PR00465">
    <property type="entry name" value="EP450IV"/>
</dbReference>
<keyword evidence="10" id="KW-1133">Transmembrane helix</keyword>
<evidence type="ECO:0000256" key="4">
    <source>
        <dbReference type="ARBA" id="ARBA00022723"/>
    </source>
</evidence>
<dbReference type="PANTHER" id="PTHR24304">
    <property type="entry name" value="CYTOCHROME P450 FAMILY 7"/>
    <property type="match status" value="1"/>
</dbReference>
<dbReference type="Pfam" id="PF00067">
    <property type="entry name" value="p450"/>
    <property type="match status" value="2"/>
</dbReference>
<evidence type="ECO:0000256" key="9">
    <source>
        <dbReference type="SAM" id="MobiDB-lite"/>
    </source>
</evidence>
<keyword evidence="10" id="KW-0812">Transmembrane</keyword>
<protein>
    <recommendedName>
        <fullName evidence="13">Cytochrome P450</fullName>
    </recommendedName>
</protein>
<evidence type="ECO:0000313" key="11">
    <source>
        <dbReference type="EMBL" id="PGH14205.1"/>
    </source>
</evidence>
<evidence type="ECO:0008006" key="13">
    <source>
        <dbReference type="Google" id="ProtNLM"/>
    </source>
</evidence>
<feature type="region of interest" description="Disordered" evidence="9">
    <location>
        <begin position="492"/>
        <end position="515"/>
    </location>
</feature>
<keyword evidence="3 8" id="KW-0349">Heme</keyword>
<accession>A0A2B7XZ36</accession>
<evidence type="ECO:0000256" key="7">
    <source>
        <dbReference type="ARBA" id="ARBA00023033"/>
    </source>
</evidence>
<evidence type="ECO:0000256" key="8">
    <source>
        <dbReference type="PIRSR" id="PIRSR602403-1"/>
    </source>
</evidence>
<comment type="similarity">
    <text evidence="2">Belongs to the cytochrome P450 family.</text>
</comment>
<dbReference type="OrthoDB" id="3366823at2759"/>
<keyword evidence="12" id="KW-1185">Reference proteome</keyword>
<dbReference type="InterPro" id="IPR002403">
    <property type="entry name" value="Cyt_P450_E_grp-IV"/>
</dbReference>
<sequence>MTVMWYGAKAAGSVTMISVFESVAPFGLIIWIPPALAFPFLMTRVVSNIKARCGSKNGEPPLIPWTIPWVGHGWFFRRGTTHFSEWIRKTYPNLPVSKTLVIGNPLYTVFDAKLASQIDRRPKIFTFDPIVLLVNRAFGAPKPDLDIFWHGSPAASRGLNDKGDSHGLIHELHRQHFPGLNGQNLPPMVFKFSEILAGNLDKEFPKKRDSNTSLWVTLDFKDFVMRHVTLAAIPMIMGTRLLEIWPSAYRDIWEFDSNTSKLTMGLPRIIAPAASAILELMISVVERWEEDAYRHKSFDAVESENPVWDAYWGARLVRQRQRTFLDNGISKRGRASFHLGILWATTSNAVPAATWMLIRCVLDPQLQKRVRNTVSSFERQNGTLDIESLAADKFMKSLFFETMRLYVSSPSLRIILETTQLGGYTFQKGGMVIVPGRELQTNADVWASGTGLPGPFEFWPERFIDRDISDEGSIGEESKEHVDPQLEDKGHMAAKKGQVLSGDATSPPGNTRSKQLRERMQSMRPFGGGPALCPGRNSAMFEIFATAAIILSKFEIEVDKEALALNGIPQPDLNVSAAMPPDRPFVVRMRRLETGQMKDASIIQ</sequence>
<keyword evidence="4 8" id="KW-0479">Metal-binding</keyword>
<evidence type="ECO:0000256" key="6">
    <source>
        <dbReference type="ARBA" id="ARBA00023004"/>
    </source>
</evidence>
<evidence type="ECO:0000256" key="1">
    <source>
        <dbReference type="ARBA" id="ARBA00001971"/>
    </source>
</evidence>
<evidence type="ECO:0000256" key="3">
    <source>
        <dbReference type="ARBA" id="ARBA00022617"/>
    </source>
</evidence>
<dbReference type="Proteomes" id="UP000223968">
    <property type="component" value="Unassembled WGS sequence"/>
</dbReference>
<evidence type="ECO:0000313" key="12">
    <source>
        <dbReference type="Proteomes" id="UP000223968"/>
    </source>
</evidence>
<dbReference type="GO" id="GO:0016705">
    <property type="term" value="F:oxidoreductase activity, acting on paired donors, with incorporation or reduction of molecular oxygen"/>
    <property type="evidence" value="ECO:0007669"/>
    <property type="project" value="InterPro"/>
</dbReference>
<dbReference type="EMBL" id="PDNB01000037">
    <property type="protein sequence ID" value="PGH14205.1"/>
    <property type="molecule type" value="Genomic_DNA"/>
</dbReference>
<feature type="transmembrane region" description="Helical" evidence="10">
    <location>
        <begin position="23"/>
        <end position="42"/>
    </location>
</feature>
<evidence type="ECO:0000256" key="10">
    <source>
        <dbReference type="SAM" id="Phobius"/>
    </source>
</evidence>
<feature type="compositionally biased region" description="Polar residues" evidence="9">
    <location>
        <begin position="503"/>
        <end position="513"/>
    </location>
</feature>
<dbReference type="CDD" id="cd11040">
    <property type="entry name" value="CYP7_CYP8-like"/>
    <property type="match status" value="1"/>
</dbReference>
<comment type="cofactor">
    <cofactor evidence="1 8">
        <name>heme</name>
        <dbReference type="ChEBI" id="CHEBI:30413"/>
    </cofactor>
</comment>